<name>A0A644YMP7_9ZZZZ</name>
<dbReference type="EMBL" id="VSSQ01005637">
    <property type="protein sequence ID" value="MPM29902.1"/>
    <property type="molecule type" value="Genomic_DNA"/>
</dbReference>
<keyword evidence="1" id="KW-0812">Transmembrane</keyword>
<gene>
    <name evidence="2" type="ORF">SDC9_76444</name>
</gene>
<comment type="caution">
    <text evidence="2">The sequence shown here is derived from an EMBL/GenBank/DDBJ whole genome shotgun (WGS) entry which is preliminary data.</text>
</comment>
<keyword evidence="1" id="KW-0472">Membrane</keyword>
<protein>
    <submittedName>
        <fullName evidence="2">Uncharacterized protein</fullName>
    </submittedName>
</protein>
<reference evidence="2" key="1">
    <citation type="submission" date="2019-08" db="EMBL/GenBank/DDBJ databases">
        <authorList>
            <person name="Kucharzyk K."/>
            <person name="Murdoch R.W."/>
            <person name="Higgins S."/>
            <person name="Loffler F."/>
        </authorList>
    </citation>
    <scope>NUCLEOTIDE SEQUENCE</scope>
</reference>
<feature type="transmembrane region" description="Helical" evidence="1">
    <location>
        <begin position="28"/>
        <end position="47"/>
    </location>
</feature>
<sequence>MKFQNERYKNKMKKIEASFNRGIRETNVIGLILGAIACVCCAIYLAGEIAEFAGELYKEWYLLK</sequence>
<proteinExistence type="predicted"/>
<keyword evidence="1" id="KW-1133">Transmembrane helix</keyword>
<evidence type="ECO:0000256" key="1">
    <source>
        <dbReference type="SAM" id="Phobius"/>
    </source>
</evidence>
<organism evidence="2">
    <name type="scientific">bioreactor metagenome</name>
    <dbReference type="NCBI Taxonomy" id="1076179"/>
    <lineage>
        <taxon>unclassified sequences</taxon>
        <taxon>metagenomes</taxon>
        <taxon>ecological metagenomes</taxon>
    </lineage>
</organism>
<accession>A0A644YMP7</accession>
<dbReference type="AlphaFoldDB" id="A0A644YMP7"/>
<evidence type="ECO:0000313" key="2">
    <source>
        <dbReference type="EMBL" id="MPM29902.1"/>
    </source>
</evidence>